<accession>A0A453LHN3</accession>
<dbReference type="Proteomes" id="UP000015105">
    <property type="component" value="Chromosome 5D"/>
</dbReference>
<feature type="region of interest" description="Disordered" evidence="1">
    <location>
        <begin position="14"/>
        <end position="59"/>
    </location>
</feature>
<proteinExistence type="predicted"/>
<dbReference type="EnsemblPlants" id="AET5Gv20770200.1">
    <property type="protein sequence ID" value="AET5Gv20770200.1"/>
    <property type="gene ID" value="AET5Gv20770200"/>
</dbReference>
<reference evidence="2" key="5">
    <citation type="journal article" date="2021" name="G3 (Bethesda)">
        <title>Aegilops tauschii genome assembly Aet v5.0 features greater sequence contiguity and improved annotation.</title>
        <authorList>
            <person name="Wang L."/>
            <person name="Zhu T."/>
            <person name="Rodriguez J.C."/>
            <person name="Deal K.R."/>
            <person name="Dubcovsky J."/>
            <person name="McGuire P.E."/>
            <person name="Lux T."/>
            <person name="Spannagl M."/>
            <person name="Mayer K.F.X."/>
            <person name="Baldrich P."/>
            <person name="Meyers B.C."/>
            <person name="Huo N."/>
            <person name="Gu Y.Q."/>
            <person name="Zhou H."/>
            <person name="Devos K.M."/>
            <person name="Bennetzen J.L."/>
            <person name="Unver T."/>
            <person name="Budak H."/>
            <person name="Gulick P.J."/>
            <person name="Galiba G."/>
            <person name="Kalapos B."/>
            <person name="Nelson D.R."/>
            <person name="Li P."/>
            <person name="You F.M."/>
            <person name="Luo M.C."/>
            <person name="Dvorak J."/>
        </authorList>
    </citation>
    <scope>NUCLEOTIDE SEQUENCE [LARGE SCALE GENOMIC DNA]</scope>
    <source>
        <strain evidence="2">cv. AL8/78</strain>
    </source>
</reference>
<dbReference type="AlphaFoldDB" id="A0A453LHN3"/>
<sequence>VKLQGDVRALLPWASYRHSSGPAPSRPLPGAAGPPAPDAAAPHTAHRIPSTSQGGRSDDGFAYWTAGDNIVLTLDKDAAEFTSSVLHDNGEYDALQNKHHATEYAYQQPWPPTIVDRSLFI</sequence>
<keyword evidence="3" id="KW-1185">Reference proteome</keyword>
<reference evidence="3" key="2">
    <citation type="journal article" date="2017" name="Nat. Plants">
        <title>The Aegilops tauschii genome reveals multiple impacts of transposons.</title>
        <authorList>
            <person name="Zhao G."/>
            <person name="Zou C."/>
            <person name="Li K."/>
            <person name="Wang K."/>
            <person name="Li T."/>
            <person name="Gao L."/>
            <person name="Zhang X."/>
            <person name="Wang H."/>
            <person name="Yang Z."/>
            <person name="Liu X."/>
            <person name="Jiang W."/>
            <person name="Mao L."/>
            <person name="Kong X."/>
            <person name="Jiao Y."/>
            <person name="Jia J."/>
        </authorList>
    </citation>
    <scope>NUCLEOTIDE SEQUENCE [LARGE SCALE GENOMIC DNA]</scope>
    <source>
        <strain evidence="3">cv. AL8/78</strain>
    </source>
</reference>
<evidence type="ECO:0000313" key="2">
    <source>
        <dbReference type="EnsemblPlants" id="AET5Gv20770200.1"/>
    </source>
</evidence>
<evidence type="ECO:0000313" key="3">
    <source>
        <dbReference type="Proteomes" id="UP000015105"/>
    </source>
</evidence>
<reference evidence="2" key="3">
    <citation type="journal article" date="2017" name="Nature">
        <title>Genome sequence of the progenitor of the wheat D genome Aegilops tauschii.</title>
        <authorList>
            <person name="Luo M.C."/>
            <person name="Gu Y.Q."/>
            <person name="Puiu D."/>
            <person name="Wang H."/>
            <person name="Twardziok S.O."/>
            <person name="Deal K.R."/>
            <person name="Huo N."/>
            <person name="Zhu T."/>
            <person name="Wang L."/>
            <person name="Wang Y."/>
            <person name="McGuire P.E."/>
            <person name="Liu S."/>
            <person name="Long H."/>
            <person name="Ramasamy R.K."/>
            <person name="Rodriguez J.C."/>
            <person name="Van S.L."/>
            <person name="Yuan L."/>
            <person name="Wang Z."/>
            <person name="Xia Z."/>
            <person name="Xiao L."/>
            <person name="Anderson O.D."/>
            <person name="Ouyang S."/>
            <person name="Liang Y."/>
            <person name="Zimin A.V."/>
            <person name="Pertea G."/>
            <person name="Qi P."/>
            <person name="Bennetzen J.L."/>
            <person name="Dai X."/>
            <person name="Dawson M.W."/>
            <person name="Muller H.G."/>
            <person name="Kugler K."/>
            <person name="Rivarola-Duarte L."/>
            <person name="Spannagl M."/>
            <person name="Mayer K.F.X."/>
            <person name="Lu F.H."/>
            <person name="Bevan M.W."/>
            <person name="Leroy P."/>
            <person name="Li P."/>
            <person name="You F.M."/>
            <person name="Sun Q."/>
            <person name="Liu Z."/>
            <person name="Lyons E."/>
            <person name="Wicker T."/>
            <person name="Salzberg S.L."/>
            <person name="Devos K.M."/>
            <person name="Dvorak J."/>
        </authorList>
    </citation>
    <scope>NUCLEOTIDE SEQUENCE [LARGE SCALE GENOMIC DNA]</scope>
    <source>
        <strain evidence="2">cv. AL8/78</strain>
    </source>
</reference>
<reference evidence="2" key="4">
    <citation type="submission" date="2019-03" db="UniProtKB">
        <authorList>
            <consortium name="EnsemblPlants"/>
        </authorList>
    </citation>
    <scope>IDENTIFICATION</scope>
</reference>
<name>A0A453LHN3_AEGTS</name>
<feature type="compositionally biased region" description="Pro residues" evidence="1">
    <location>
        <begin position="24"/>
        <end position="37"/>
    </location>
</feature>
<reference evidence="3" key="1">
    <citation type="journal article" date="2014" name="Science">
        <title>Ancient hybridizations among the ancestral genomes of bread wheat.</title>
        <authorList>
            <consortium name="International Wheat Genome Sequencing Consortium,"/>
            <person name="Marcussen T."/>
            <person name="Sandve S.R."/>
            <person name="Heier L."/>
            <person name="Spannagl M."/>
            <person name="Pfeifer M."/>
            <person name="Jakobsen K.S."/>
            <person name="Wulff B.B."/>
            <person name="Steuernagel B."/>
            <person name="Mayer K.F."/>
            <person name="Olsen O.A."/>
        </authorList>
    </citation>
    <scope>NUCLEOTIDE SEQUENCE [LARGE SCALE GENOMIC DNA]</scope>
    <source>
        <strain evidence="3">cv. AL8/78</strain>
    </source>
</reference>
<organism evidence="2 3">
    <name type="scientific">Aegilops tauschii subsp. strangulata</name>
    <name type="common">Goatgrass</name>
    <dbReference type="NCBI Taxonomy" id="200361"/>
    <lineage>
        <taxon>Eukaryota</taxon>
        <taxon>Viridiplantae</taxon>
        <taxon>Streptophyta</taxon>
        <taxon>Embryophyta</taxon>
        <taxon>Tracheophyta</taxon>
        <taxon>Spermatophyta</taxon>
        <taxon>Magnoliopsida</taxon>
        <taxon>Liliopsida</taxon>
        <taxon>Poales</taxon>
        <taxon>Poaceae</taxon>
        <taxon>BOP clade</taxon>
        <taxon>Pooideae</taxon>
        <taxon>Triticodae</taxon>
        <taxon>Triticeae</taxon>
        <taxon>Triticinae</taxon>
        <taxon>Aegilops</taxon>
    </lineage>
</organism>
<dbReference type="Gramene" id="AET5Gv20770200.1">
    <property type="protein sequence ID" value="AET5Gv20770200.1"/>
    <property type="gene ID" value="AET5Gv20770200"/>
</dbReference>
<evidence type="ECO:0000256" key="1">
    <source>
        <dbReference type="SAM" id="MobiDB-lite"/>
    </source>
</evidence>
<protein>
    <submittedName>
        <fullName evidence="2">Uncharacterized protein</fullName>
    </submittedName>
</protein>